<dbReference type="InterPro" id="IPR012337">
    <property type="entry name" value="RNaseH-like_sf"/>
</dbReference>
<dbReference type="HOGENOM" id="CLU_009123_9_1_1"/>
<feature type="domain" description="HAT C-terminal dimerisation" evidence="1">
    <location>
        <begin position="17"/>
        <end position="88"/>
    </location>
</feature>
<evidence type="ECO:0000259" key="1">
    <source>
        <dbReference type="Pfam" id="PF05699"/>
    </source>
</evidence>
<reference evidence="3" key="2">
    <citation type="submission" date="2015-01" db="EMBL/GenBank/DDBJ databases">
        <title>Evolutionary Origins and Diversification of the Mycorrhizal Mutualists.</title>
        <authorList>
            <consortium name="DOE Joint Genome Institute"/>
            <consortium name="Mycorrhizal Genomics Consortium"/>
            <person name="Kohler A."/>
            <person name="Kuo A."/>
            <person name="Nagy L.G."/>
            <person name="Floudas D."/>
            <person name="Copeland A."/>
            <person name="Barry K.W."/>
            <person name="Cichocki N."/>
            <person name="Veneault-Fourrey C."/>
            <person name="LaButti K."/>
            <person name="Lindquist E.A."/>
            <person name="Lipzen A."/>
            <person name="Lundell T."/>
            <person name="Morin E."/>
            <person name="Murat C."/>
            <person name="Riley R."/>
            <person name="Ohm R."/>
            <person name="Sun H."/>
            <person name="Tunlid A."/>
            <person name="Henrissat B."/>
            <person name="Grigoriev I.V."/>
            <person name="Hibbett D.S."/>
            <person name="Martin F."/>
        </authorList>
    </citation>
    <scope>NUCLEOTIDE SEQUENCE [LARGE SCALE GENOMIC DNA]</scope>
    <source>
        <strain evidence="3">441</strain>
    </source>
</reference>
<organism evidence="2 3">
    <name type="scientific">Pisolithus microcarpus 441</name>
    <dbReference type="NCBI Taxonomy" id="765257"/>
    <lineage>
        <taxon>Eukaryota</taxon>
        <taxon>Fungi</taxon>
        <taxon>Dikarya</taxon>
        <taxon>Basidiomycota</taxon>
        <taxon>Agaricomycotina</taxon>
        <taxon>Agaricomycetes</taxon>
        <taxon>Agaricomycetidae</taxon>
        <taxon>Boletales</taxon>
        <taxon>Sclerodermatineae</taxon>
        <taxon>Pisolithaceae</taxon>
        <taxon>Pisolithus</taxon>
    </lineage>
</organism>
<dbReference type="OrthoDB" id="2448202at2759"/>
<reference evidence="2 3" key="1">
    <citation type="submission" date="2014-04" db="EMBL/GenBank/DDBJ databases">
        <authorList>
            <consortium name="DOE Joint Genome Institute"/>
            <person name="Kuo A."/>
            <person name="Kohler A."/>
            <person name="Costa M.D."/>
            <person name="Nagy L.G."/>
            <person name="Floudas D."/>
            <person name="Copeland A."/>
            <person name="Barry K.W."/>
            <person name="Cichocki N."/>
            <person name="Veneault-Fourrey C."/>
            <person name="LaButti K."/>
            <person name="Lindquist E.A."/>
            <person name="Lipzen A."/>
            <person name="Lundell T."/>
            <person name="Morin E."/>
            <person name="Murat C."/>
            <person name="Sun H."/>
            <person name="Tunlid A."/>
            <person name="Henrissat B."/>
            <person name="Grigoriev I.V."/>
            <person name="Hibbett D.S."/>
            <person name="Martin F."/>
            <person name="Nordberg H.P."/>
            <person name="Cantor M.N."/>
            <person name="Hua S.X."/>
        </authorList>
    </citation>
    <scope>NUCLEOTIDE SEQUENCE [LARGE SCALE GENOMIC DNA]</scope>
    <source>
        <strain evidence="2 3">441</strain>
    </source>
</reference>
<dbReference type="AlphaFoldDB" id="A0A0C9YU05"/>
<evidence type="ECO:0000313" key="3">
    <source>
        <dbReference type="Proteomes" id="UP000054018"/>
    </source>
</evidence>
<gene>
    <name evidence="2" type="ORF">PISMIDRAFT_17758</name>
</gene>
<dbReference type="SUPFAM" id="SSF53098">
    <property type="entry name" value="Ribonuclease H-like"/>
    <property type="match status" value="1"/>
</dbReference>
<accession>A0A0C9YU05</accession>
<protein>
    <submittedName>
        <fullName evidence="2">Unplaced genomic scaffold scaffold_291, whole genome shotgun sequence</fullName>
    </submittedName>
</protein>
<dbReference type="InterPro" id="IPR008906">
    <property type="entry name" value="HATC_C_dom"/>
</dbReference>
<keyword evidence="3" id="KW-1185">Reference proteome</keyword>
<dbReference type="EMBL" id="KN833975">
    <property type="protein sequence ID" value="KIK13772.1"/>
    <property type="molecule type" value="Genomic_DNA"/>
</dbReference>
<proteinExistence type="predicted"/>
<dbReference type="Pfam" id="PF05699">
    <property type="entry name" value="Dimer_Tnp_hAT"/>
    <property type="match status" value="1"/>
</dbReference>
<dbReference type="GO" id="GO:0046983">
    <property type="term" value="F:protein dimerization activity"/>
    <property type="evidence" value="ECO:0007669"/>
    <property type="project" value="InterPro"/>
</dbReference>
<dbReference type="Proteomes" id="UP000054018">
    <property type="component" value="Unassembled WGS sequence"/>
</dbReference>
<name>A0A0C9YU05_9AGAM</name>
<evidence type="ECO:0000313" key="2">
    <source>
        <dbReference type="EMBL" id="KIK13772.1"/>
    </source>
</evidence>
<sequence>MALSLAMQGGQQSIQEEYQLYINDSCVSETMDSLRFWEVNCMQFPALFAVMVDYLPIQVSSVPCKRVFSLSVETDTKKWNQIRPVLMEVLQMEWTDFLVNWATPAASLLEGDPEESAKGMKGPDIHISDLDTLLNKSMAEYGDRLLANIEIFS</sequence>